<dbReference type="KEGG" id="scm:SCHCO_02538940"/>
<dbReference type="HOGENOM" id="CLU_1866290_0_0_1"/>
<reference evidence="2 3" key="1">
    <citation type="journal article" date="2010" name="Nat. Biotechnol.">
        <title>Genome sequence of the model mushroom Schizophyllum commune.</title>
        <authorList>
            <person name="Ohm R.A."/>
            <person name="de Jong J.F."/>
            <person name="Lugones L.G."/>
            <person name="Aerts A."/>
            <person name="Kothe E."/>
            <person name="Stajich J.E."/>
            <person name="de Vries R.P."/>
            <person name="Record E."/>
            <person name="Levasseur A."/>
            <person name="Baker S.E."/>
            <person name="Bartholomew K.A."/>
            <person name="Coutinho P.M."/>
            <person name="Erdmann S."/>
            <person name="Fowler T.J."/>
            <person name="Gathman A.C."/>
            <person name="Lombard V."/>
            <person name="Henrissat B."/>
            <person name="Knabe N."/>
            <person name="Kuees U."/>
            <person name="Lilly W.W."/>
            <person name="Lindquist E."/>
            <person name="Lucas S."/>
            <person name="Magnuson J.K."/>
            <person name="Piumi F."/>
            <person name="Raudaskoski M."/>
            <person name="Salamov A."/>
            <person name="Schmutz J."/>
            <person name="Schwarze F.W.M.R."/>
            <person name="vanKuyk P.A."/>
            <person name="Horton J.S."/>
            <person name="Grigoriev I.V."/>
            <person name="Woesten H.A.B."/>
        </authorList>
    </citation>
    <scope>NUCLEOTIDE SEQUENCE [LARGE SCALE GENOMIC DNA]</scope>
    <source>
        <strain evidence="3">H4-8 / FGSC 9210</strain>
    </source>
</reference>
<sequence>MGRDASMLGRDTSMLSRDASMTSRDTSMMSRDASGMSQESSLAASRLWGTPRSNSGPATPAGRSESSSTARQESSATARPVSSVPSTPVPTTTASLSAQSAVKTRTTDEKREILSTMLGNVDALVDGVRKAGIWGLS</sequence>
<gene>
    <name evidence="2" type="ORF">SCHCODRAFT_80303</name>
</gene>
<dbReference type="VEuPathDB" id="FungiDB:SCHCODRAFT_02538940"/>
<evidence type="ECO:0000313" key="3">
    <source>
        <dbReference type="Proteomes" id="UP000007431"/>
    </source>
</evidence>
<dbReference type="InParanoid" id="D8PQH4"/>
<feature type="compositionally biased region" description="Low complexity" evidence="1">
    <location>
        <begin position="63"/>
        <end position="93"/>
    </location>
</feature>
<feature type="compositionally biased region" description="Low complexity" evidence="1">
    <location>
        <begin position="20"/>
        <end position="32"/>
    </location>
</feature>
<name>D8PQH4_SCHCM</name>
<organism evidence="3">
    <name type="scientific">Schizophyllum commune (strain H4-8 / FGSC 9210)</name>
    <name type="common">Split gill fungus</name>
    <dbReference type="NCBI Taxonomy" id="578458"/>
    <lineage>
        <taxon>Eukaryota</taxon>
        <taxon>Fungi</taxon>
        <taxon>Dikarya</taxon>
        <taxon>Basidiomycota</taxon>
        <taxon>Agaricomycotina</taxon>
        <taxon>Agaricomycetes</taxon>
        <taxon>Agaricomycetidae</taxon>
        <taxon>Agaricales</taxon>
        <taxon>Schizophyllaceae</taxon>
        <taxon>Schizophyllum</taxon>
    </lineage>
</organism>
<dbReference type="OrthoDB" id="5357220at2759"/>
<keyword evidence="3" id="KW-1185">Reference proteome</keyword>
<protein>
    <submittedName>
        <fullName evidence="2">Expressed protein</fullName>
    </submittedName>
</protein>
<dbReference type="EMBL" id="GL377302">
    <property type="protein sequence ID" value="EFJ03072.1"/>
    <property type="molecule type" value="Genomic_DNA"/>
</dbReference>
<accession>D8PQH4</accession>
<proteinExistence type="predicted"/>
<feature type="compositionally biased region" description="Polar residues" evidence="1">
    <location>
        <begin position="94"/>
        <end position="104"/>
    </location>
</feature>
<evidence type="ECO:0000313" key="2">
    <source>
        <dbReference type="EMBL" id="EFJ03072.1"/>
    </source>
</evidence>
<evidence type="ECO:0000256" key="1">
    <source>
        <dbReference type="SAM" id="MobiDB-lite"/>
    </source>
</evidence>
<dbReference type="GeneID" id="9587869"/>
<dbReference type="AlphaFoldDB" id="D8PQH4"/>
<feature type="region of interest" description="Disordered" evidence="1">
    <location>
        <begin position="1"/>
        <end position="109"/>
    </location>
</feature>
<dbReference type="eggNOG" id="ENOG502S6JC">
    <property type="taxonomic scope" value="Eukaryota"/>
</dbReference>
<dbReference type="Proteomes" id="UP000007431">
    <property type="component" value="Unassembled WGS sequence"/>
</dbReference>
<dbReference type="STRING" id="578458.D8PQH4"/>